<proteinExistence type="predicted"/>
<name>A0A4C1ZC83_EUMVA</name>
<dbReference type="AlphaFoldDB" id="A0A4C1ZC83"/>
<gene>
    <name evidence="1" type="ORF">EVAR_62231_1</name>
</gene>
<sequence>MRSLRSMCGVSRKDRYGNSGVIERCGLKKDVVTKVERGRLRWFGHLERMSEGKLTKQIYRTKMCNRNKGIESECRVPNLFPVPPFRQGRTDLAFYAATTDMRADYAEVVQGVKVQYLDTIKPDFGRVCWMRFTRHTARLTLSSKGKGSSRFPGSSS</sequence>
<dbReference type="OrthoDB" id="6776761at2759"/>
<dbReference type="EMBL" id="BGZK01001666">
    <property type="protein sequence ID" value="GBP84215.1"/>
    <property type="molecule type" value="Genomic_DNA"/>
</dbReference>
<accession>A0A4C1ZC83</accession>
<organism evidence="1 2">
    <name type="scientific">Eumeta variegata</name>
    <name type="common">Bagworm moth</name>
    <name type="synonym">Eumeta japonica</name>
    <dbReference type="NCBI Taxonomy" id="151549"/>
    <lineage>
        <taxon>Eukaryota</taxon>
        <taxon>Metazoa</taxon>
        <taxon>Ecdysozoa</taxon>
        <taxon>Arthropoda</taxon>
        <taxon>Hexapoda</taxon>
        <taxon>Insecta</taxon>
        <taxon>Pterygota</taxon>
        <taxon>Neoptera</taxon>
        <taxon>Endopterygota</taxon>
        <taxon>Lepidoptera</taxon>
        <taxon>Glossata</taxon>
        <taxon>Ditrysia</taxon>
        <taxon>Tineoidea</taxon>
        <taxon>Psychidae</taxon>
        <taxon>Oiketicinae</taxon>
        <taxon>Eumeta</taxon>
    </lineage>
</organism>
<evidence type="ECO:0000313" key="1">
    <source>
        <dbReference type="EMBL" id="GBP84215.1"/>
    </source>
</evidence>
<reference evidence="1 2" key="1">
    <citation type="journal article" date="2019" name="Commun. Biol.">
        <title>The bagworm genome reveals a unique fibroin gene that provides high tensile strength.</title>
        <authorList>
            <person name="Kono N."/>
            <person name="Nakamura H."/>
            <person name="Ohtoshi R."/>
            <person name="Tomita M."/>
            <person name="Numata K."/>
            <person name="Arakawa K."/>
        </authorList>
    </citation>
    <scope>NUCLEOTIDE SEQUENCE [LARGE SCALE GENOMIC DNA]</scope>
</reference>
<protein>
    <submittedName>
        <fullName evidence="1">Uncharacterized protein</fullName>
    </submittedName>
</protein>
<evidence type="ECO:0000313" key="2">
    <source>
        <dbReference type="Proteomes" id="UP000299102"/>
    </source>
</evidence>
<comment type="caution">
    <text evidence="1">The sequence shown here is derived from an EMBL/GenBank/DDBJ whole genome shotgun (WGS) entry which is preliminary data.</text>
</comment>
<keyword evidence="2" id="KW-1185">Reference proteome</keyword>
<dbReference type="Proteomes" id="UP000299102">
    <property type="component" value="Unassembled WGS sequence"/>
</dbReference>